<gene>
    <name evidence="1" type="ORF">BCF46_3713</name>
</gene>
<keyword evidence="2" id="KW-1185">Reference proteome</keyword>
<evidence type="ECO:0000313" key="1">
    <source>
        <dbReference type="EMBL" id="RLJ40641.1"/>
    </source>
</evidence>
<comment type="caution">
    <text evidence="1">The sequence shown here is derived from an EMBL/GenBank/DDBJ whole genome shotgun (WGS) entry which is preliminary data.</text>
</comment>
<dbReference type="OrthoDB" id="7866512at2"/>
<organism evidence="1 2">
    <name type="scientific">Litoreibacter meonggei</name>
    <dbReference type="NCBI Taxonomy" id="1049199"/>
    <lineage>
        <taxon>Bacteria</taxon>
        <taxon>Pseudomonadati</taxon>
        <taxon>Pseudomonadota</taxon>
        <taxon>Alphaproteobacteria</taxon>
        <taxon>Rhodobacterales</taxon>
        <taxon>Roseobacteraceae</taxon>
        <taxon>Litoreibacter</taxon>
    </lineage>
</organism>
<accession>A0A497VAN8</accession>
<sequence>MMTNALHHRIYLWGYAGNALPKWVRRALAGNGLHRAWFLGYSGFFEQDGIRYGLARPYEMKFAPK</sequence>
<dbReference type="Proteomes" id="UP000269157">
    <property type="component" value="Unassembled WGS sequence"/>
</dbReference>
<protein>
    <submittedName>
        <fullName evidence="1">Uncharacterized protein</fullName>
    </submittedName>
</protein>
<dbReference type="EMBL" id="RCCE01000007">
    <property type="protein sequence ID" value="RLJ40641.1"/>
    <property type="molecule type" value="Genomic_DNA"/>
</dbReference>
<proteinExistence type="predicted"/>
<evidence type="ECO:0000313" key="2">
    <source>
        <dbReference type="Proteomes" id="UP000269157"/>
    </source>
</evidence>
<reference evidence="1 2" key="1">
    <citation type="submission" date="2018-10" db="EMBL/GenBank/DDBJ databases">
        <title>Genomic Encyclopedia of Archaeal and Bacterial Type Strains, Phase II (KMG-II): from individual species to whole genera.</title>
        <authorList>
            <person name="Goeker M."/>
        </authorList>
    </citation>
    <scope>NUCLEOTIDE SEQUENCE [LARGE SCALE GENOMIC DNA]</scope>
    <source>
        <strain evidence="1 2">DSM 29466</strain>
    </source>
</reference>
<dbReference type="AlphaFoldDB" id="A0A497VAN8"/>
<name>A0A497VAN8_9RHOB</name>